<dbReference type="EMBL" id="LN614827">
    <property type="protein sequence ID" value="CEG57853.1"/>
    <property type="molecule type" value="Genomic_DNA"/>
</dbReference>
<sequence length="76" mass="8829">MLRYAHQMPVQFEESFLKGLKEGYTLPPDFHVSIYFLNLSSLLDCLARCPYGPHSNQCSDIRALIYFFIKQLDNAL</sequence>
<evidence type="ECO:0000313" key="2">
    <source>
        <dbReference type="Proteomes" id="UP000032430"/>
    </source>
</evidence>
<reference evidence="2" key="1">
    <citation type="submission" date="2014-09" db="EMBL/GenBank/DDBJ databases">
        <authorList>
            <person name="Gomez-Valero L."/>
        </authorList>
    </citation>
    <scope>NUCLEOTIDE SEQUENCE [LARGE SCALE GENOMIC DNA]</scope>
    <source>
        <strain evidence="2">ATCC700992</strain>
    </source>
</reference>
<dbReference type="AlphaFoldDB" id="A0A098G5S1"/>
<keyword evidence="2" id="KW-1185">Reference proteome</keyword>
<dbReference type="HOGENOM" id="CLU_2649990_0_0_6"/>
<evidence type="ECO:0000313" key="1">
    <source>
        <dbReference type="EMBL" id="CEG57853.1"/>
    </source>
</evidence>
<gene>
    <name evidence="1" type="ORF">LFA_2480</name>
</gene>
<name>A0A098G5S1_9GAMM</name>
<accession>A0A098G5S1</accession>
<dbReference type="STRING" id="1212491.LFA_2480"/>
<organism evidence="1 2">
    <name type="scientific">Legionella fallonii LLAP-10</name>
    <dbReference type="NCBI Taxonomy" id="1212491"/>
    <lineage>
        <taxon>Bacteria</taxon>
        <taxon>Pseudomonadati</taxon>
        <taxon>Pseudomonadota</taxon>
        <taxon>Gammaproteobacteria</taxon>
        <taxon>Legionellales</taxon>
        <taxon>Legionellaceae</taxon>
        <taxon>Legionella</taxon>
    </lineage>
</organism>
<dbReference type="Proteomes" id="UP000032430">
    <property type="component" value="Chromosome I"/>
</dbReference>
<proteinExistence type="predicted"/>
<dbReference type="KEGG" id="lfa:LFA_2480"/>
<protein>
    <submittedName>
        <fullName evidence="1">Uncharacterized protein</fullName>
    </submittedName>
</protein>